<dbReference type="PROSITE" id="PS51384">
    <property type="entry name" value="FAD_FR"/>
    <property type="match status" value="1"/>
</dbReference>
<dbReference type="Proteomes" id="UP000005940">
    <property type="component" value="Chromosome"/>
</dbReference>
<protein>
    <submittedName>
        <fullName evidence="1">Siderophore-interacting protein</fullName>
    </submittedName>
</protein>
<dbReference type="PANTHER" id="PTHR30157:SF0">
    <property type="entry name" value="NADPH-DEPENDENT FERRIC-CHELATE REDUCTASE"/>
    <property type="match status" value="1"/>
</dbReference>
<accession>I2N9W7</accession>
<dbReference type="AlphaFoldDB" id="I2N9W7"/>
<gene>
    <name evidence="1" type="ORF">STSU_003800</name>
</gene>
<evidence type="ECO:0000313" key="2">
    <source>
        <dbReference type="Proteomes" id="UP000005940"/>
    </source>
</evidence>
<evidence type="ECO:0000313" key="1">
    <source>
        <dbReference type="EMBL" id="QKM66418.1"/>
    </source>
</evidence>
<dbReference type="GO" id="GO:0016491">
    <property type="term" value="F:oxidoreductase activity"/>
    <property type="evidence" value="ECO:0007669"/>
    <property type="project" value="InterPro"/>
</dbReference>
<dbReference type="SUPFAM" id="SSF63380">
    <property type="entry name" value="Riboflavin synthase domain-like"/>
    <property type="match status" value="1"/>
</dbReference>
<dbReference type="CDD" id="cd06193">
    <property type="entry name" value="siderophore_interacting"/>
    <property type="match status" value="1"/>
</dbReference>
<dbReference type="InterPro" id="IPR007037">
    <property type="entry name" value="SIP_rossman_dom"/>
</dbReference>
<proteinExistence type="predicted"/>
<dbReference type="Gene3D" id="2.40.30.10">
    <property type="entry name" value="Translation factors"/>
    <property type="match status" value="1"/>
</dbReference>
<dbReference type="PANTHER" id="PTHR30157">
    <property type="entry name" value="FERRIC REDUCTASE, NADPH-DEPENDENT"/>
    <property type="match status" value="1"/>
</dbReference>
<dbReference type="Pfam" id="PF04954">
    <property type="entry name" value="SIP"/>
    <property type="match status" value="1"/>
</dbReference>
<reference evidence="1 2" key="1">
    <citation type="journal article" date="2012" name="J. Bacteriol.">
        <title>Draft genome of Streptomyces tsukubaensis NRRL 18488, the producer of the clinically important immunosuppressant tacrolimus (FK506).</title>
        <authorList>
            <person name="Barreiro C."/>
            <person name="Prieto C."/>
            <person name="Sola-Landa A."/>
            <person name="Solera E."/>
            <person name="Martinez-Castro M."/>
            <person name="Perez-Redondo R."/>
            <person name="Garcia-Estrada C."/>
            <person name="Aparicio J.F."/>
            <person name="Fernandez-Martinez L.T."/>
            <person name="Santos-Aberturas J."/>
            <person name="Salehi-Najafabadi Z."/>
            <person name="Rodriguez-Garcia A."/>
            <person name="Tauch A."/>
            <person name="Martin J.F."/>
        </authorList>
    </citation>
    <scope>NUCLEOTIDE SEQUENCE [LARGE SCALE GENOMIC DNA]</scope>
    <source>
        <strain evidence="2">DSM 42081 / NBRC 108919 / NRRL 18488 / 9993</strain>
    </source>
</reference>
<dbReference type="EMBL" id="CP029159">
    <property type="protein sequence ID" value="QKM66418.1"/>
    <property type="molecule type" value="Genomic_DNA"/>
</dbReference>
<dbReference type="Pfam" id="PF08021">
    <property type="entry name" value="FAD_binding_9"/>
    <property type="match status" value="1"/>
</dbReference>
<dbReference type="InterPro" id="IPR017938">
    <property type="entry name" value="Riboflavin_synthase-like_b-brl"/>
</dbReference>
<dbReference type="RefSeq" id="WP_006345314.1">
    <property type="nucleotide sequence ID" value="NZ_CP029159.1"/>
</dbReference>
<dbReference type="InterPro" id="IPR039261">
    <property type="entry name" value="FNR_nucleotide-bd"/>
</dbReference>
<dbReference type="InterPro" id="IPR039374">
    <property type="entry name" value="SIP_fam"/>
</dbReference>
<dbReference type="Gene3D" id="3.40.50.80">
    <property type="entry name" value="Nucleotide-binding domain of ferredoxin-NADP reductase (FNR) module"/>
    <property type="match status" value="1"/>
</dbReference>
<organism evidence="1 2">
    <name type="scientific">Streptomyces tsukubensis (strain DSM 42081 / NBRC 108919 / NRRL 18488 / 9993)</name>
    <dbReference type="NCBI Taxonomy" id="1114943"/>
    <lineage>
        <taxon>Bacteria</taxon>
        <taxon>Bacillati</taxon>
        <taxon>Actinomycetota</taxon>
        <taxon>Actinomycetes</taxon>
        <taxon>Kitasatosporales</taxon>
        <taxon>Streptomycetaceae</taxon>
        <taxon>Streptomyces</taxon>
    </lineage>
</organism>
<dbReference type="InterPro" id="IPR017927">
    <property type="entry name" value="FAD-bd_FR_type"/>
</dbReference>
<name>I2N9W7_STRT9</name>
<sequence>MSPSFDTSPNVLFETRIRTVRRLSPGFVRLTLTGPGLAAFAPYGLDQRVKLLVPNGGYPAVFDEDLLTEARWRRRWRDLPAAERPVMRSYTTSGVRPGLREVDLDFYAHTRPGPASAWALSAREGERVLLSGPDARRGKPSYGVQWEPGPATRVLIAGDETAFPAIRNIVSTLGGSVGADIFLEVGDGADAVAACEGLDGRSPTVRRRTAGDPSGPLFGEIDAWIRSYGAEAAALGTGFYAWLATESTRVARLRDRLRDAGIASDRLHAQGYWHDRVRTS</sequence>
<dbReference type="InterPro" id="IPR013113">
    <property type="entry name" value="SIP_FAD-bd"/>
</dbReference>
<keyword evidence="2" id="KW-1185">Reference proteome</keyword>